<gene>
    <name evidence="1" type="ORF">MCY_00858</name>
</gene>
<accession>J1JP18</accession>
<sequence>MRLVIANARDAEKWGADIKVQTKILSLKKKTKMAYRSSGQVKR</sequence>
<name>J1JP18_9HYPH</name>
<dbReference type="PATRIC" id="fig|1094556.3.peg.979"/>
<keyword evidence="2" id="KW-1185">Reference proteome</keyword>
<dbReference type="EMBL" id="AILY01000018">
    <property type="protein sequence ID" value="EJF86075.1"/>
    <property type="molecule type" value="Genomic_DNA"/>
</dbReference>
<protein>
    <submittedName>
        <fullName evidence="1">Uncharacterized protein</fullName>
    </submittedName>
</protein>
<reference evidence="1 2" key="1">
    <citation type="submission" date="2012-03" db="EMBL/GenBank/DDBJ databases">
        <title>The Genome Sequence of Bartonella rattimassiliensis 15908.</title>
        <authorList>
            <consortium name="The Broad Institute Genome Sequencing Platform"/>
            <consortium name="The Broad Institute Genome Sequencing Center for Infectious Disease"/>
            <person name="Feldgarden M."/>
            <person name="Kirby J."/>
            <person name="Kosoy M."/>
            <person name="Birtles R."/>
            <person name="Probert W.S."/>
            <person name="Chiaraviglio L."/>
            <person name="Young S.K."/>
            <person name="Zeng Q."/>
            <person name="Gargeya S."/>
            <person name="Fitzgerald M."/>
            <person name="Haas B."/>
            <person name="Abouelleil A."/>
            <person name="Alvarado L."/>
            <person name="Arachchi H.M."/>
            <person name="Berlin A."/>
            <person name="Chapman S.B."/>
            <person name="Gearin G."/>
            <person name="Goldberg J."/>
            <person name="Griggs A."/>
            <person name="Gujja S."/>
            <person name="Hansen M."/>
            <person name="Heiman D."/>
            <person name="Howarth C."/>
            <person name="Larimer J."/>
            <person name="Lui A."/>
            <person name="MacDonald P.J.P."/>
            <person name="McCowen C."/>
            <person name="Montmayeur A."/>
            <person name="Murphy C."/>
            <person name="Neiman D."/>
            <person name="Pearson M."/>
            <person name="Priest M."/>
            <person name="Roberts A."/>
            <person name="Saif S."/>
            <person name="Shea T."/>
            <person name="Sisk P."/>
            <person name="Stolte C."/>
            <person name="Sykes S."/>
            <person name="Wortman J."/>
            <person name="Nusbaum C."/>
            <person name="Birren B."/>
        </authorList>
    </citation>
    <scope>NUCLEOTIDE SEQUENCE [LARGE SCALE GENOMIC DNA]</scope>
    <source>
        <strain evidence="1 2">15908</strain>
    </source>
</reference>
<dbReference type="Proteomes" id="UP000001077">
    <property type="component" value="Unassembled WGS sequence"/>
</dbReference>
<proteinExistence type="predicted"/>
<dbReference type="HOGENOM" id="CLU_3230177_0_0_5"/>
<evidence type="ECO:0000313" key="2">
    <source>
        <dbReference type="Proteomes" id="UP000001077"/>
    </source>
</evidence>
<dbReference type="AlphaFoldDB" id="J1JP18"/>
<comment type="caution">
    <text evidence="1">The sequence shown here is derived from an EMBL/GenBank/DDBJ whole genome shotgun (WGS) entry which is preliminary data.</text>
</comment>
<organism evidence="1 2">
    <name type="scientific">Bartonella rattimassiliensis 15908</name>
    <dbReference type="NCBI Taxonomy" id="1094556"/>
    <lineage>
        <taxon>Bacteria</taxon>
        <taxon>Pseudomonadati</taxon>
        <taxon>Pseudomonadota</taxon>
        <taxon>Alphaproteobacteria</taxon>
        <taxon>Hyphomicrobiales</taxon>
        <taxon>Bartonellaceae</taxon>
        <taxon>Bartonella</taxon>
    </lineage>
</organism>
<evidence type="ECO:0000313" key="1">
    <source>
        <dbReference type="EMBL" id="EJF86075.1"/>
    </source>
</evidence>